<dbReference type="Gene3D" id="3.40.920.10">
    <property type="entry name" value="Pyruvate-ferredoxin oxidoreductase, PFOR, domain III"/>
    <property type="match status" value="1"/>
</dbReference>
<dbReference type="InterPro" id="IPR011894">
    <property type="entry name" value="PorC_KorC"/>
</dbReference>
<evidence type="ECO:0000256" key="1">
    <source>
        <dbReference type="ARBA" id="ARBA00023002"/>
    </source>
</evidence>
<dbReference type="InterPro" id="IPR052554">
    <property type="entry name" value="2-oxoglutarate_synth_KorC"/>
</dbReference>
<keyword evidence="1" id="KW-0560">Oxidoreductase</keyword>
<sequence>MQIEAVLAGFGGQGVMLAGKILAQTGMMLGKEVVWLPSYGPEMRGGTANCTVIISDEPIASPIIPHPRDAFVMNRPSLEKFVPMMRPGGVAVINTSLITVKPERDDVKVVNVTANKIAMKVGSAKSSNMVMLGAYVGATDVVPFDALMKEAKKAFQKKAKLASINIKCLEQGYKLGQAARAGH</sequence>
<dbReference type="InterPro" id="IPR002869">
    <property type="entry name" value="Pyrv_flavodox_OxRed_cen"/>
</dbReference>
<comment type="caution">
    <text evidence="3">The sequence shown here is derived from an EMBL/GenBank/DDBJ whole genome shotgun (WGS) entry which is preliminary data.</text>
</comment>
<dbReference type="InterPro" id="IPR019752">
    <property type="entry name" value="Pyrv/ketoisovalerate_OxRed_cat"/>
</dbReference>
<dbReference type="NCBIfam" id="TIGR02175">
    <property type="entry name" value="PorC_KorC"/>
    <property type="match status" value="1"/>
</dbReference>
<name>A0A235BYU2_UNCW3</name>
<proteinExistence type="predicted"/>
<feature type="domain" description="Pyruvate/ketoisovalerate oxidoreductase catalytic" evidence="2">
    <location>
        <begin position="11"/>
        <end position="173"/>
    </location>
</feature>
<dbReference type="GO" id="GO:0016625">
    <property type="term" value="F:oxidoreductase activity, acting on the aldehyde or oxo group of donors, iron-sulfur protein as acceptor"/>
    <property type="evidence" value="ECO:0007669"/>
    <property type="project" value="InterPro"/>
</dbReference>
<dbReference type="SUPFAM" id="SSF53323">
    <property type="entry name" value="Pyruvate-ferredoxin oxidoreductase, PFOR, domain III"/>
    <property type="match status" value="1"/>
</dbReference>
<dbReference type="Pfam" id="PF01558">
    <property type="entry name" value="POR"/>
    <property type="match status" value="1"/>
</dbReference>
<dbReference type="Proteomes" id="UP000215559">
    <property type="component" value="Unassembled WGS sequence"/>
</dbReference>
<evidence type="ECO:0000313" key="3">
    <source>
        <dbReference type="EMBL" id="OYD16715.1"/>
    </source>
</evidence>
<reference evidence="3 4" key="1">
    <citation type="submission" date="2017-07" db="EMBL/GenBank/DDBJ databases">
        <title>Recovery of genomes from metagenomes via a dereplication, aggregation, and scoring strategy.</title>
        <authorList>
            <person name="Sieber C.M."/>
            <person name="Probst A.J."/>
            <person name="Sharrar A."/>
            <person name="Thomas B.C."/>
            <person name="Hess M."/>
            <person name="Tringe S.G."/>
            <person name="Banfield J.F."/>
        </authorList>
    </citation>
    <scope>NUCLEOTIDE SEQUENCE [LARGE SCALE GENOMIC DNA]</scope>
    <source>
        <strain evidence="3">JGI_Cruoil_03_51_56</strain>
    </source>
</reference>
<dbReference type="EMBL" id="NOZP01000040">
    <property type="protein sequence ID" value="OYD16715.1"/>
    <property type="molecule type" value="Genomic_DNA"/>
</dbReference>
<evidence type="ECO:0000259" key="2">
    <source>
        <dbReference type="Pfam" id="PF01558"/>
    </source>
</evidence>
<dbReference type="PANTHER" id="PTHR42730">
    <property type="entry name" value="2-OXOGLUTARATE SYNTHASE SUBUNIT KORC"/>
    <property type="match status" value="1"/>
</dbReference>
<organism evidence="3 4">
    <name type="scientific">candidate division WOR-3 bacterium JGI_Cruoil_03_51_56</name>
    <dbReference type="NCBI Taxonomy" id="1973747"/>
    <lineage>
        <taxon>Bacteria</taxon>
        <taxon>Bacteria division WOR-3</taxon>
    </lineage>
</organism>
<dbReference type="PANTHER" id="PTHR42730:SF1">
    <property type="entry name" value="2-OXOGLUTARATE SYNTHASE SUBUNIT KORC"/>
    <property type="match status" value="1"/>
</dbReference>
<evidence type="ECO:0000313" key="4">
    <source>
        <dbReference type="Proteomes" id="UP000215559"/>
    </source>
</evidence>
<protein>
    <recommendedName>
        <fullName evidence="2">Pyruvate/ketoisovalerate oxidoreductase catalytic domain-containing protein</fullName>
    </recommendedName>
</protein>
<accession>A0A235BYU2</accession>
<gene>
    <name evidence="3" type="ORF">CH330_02095</name>
</gene>
<dbReference type="AlphaFoldDB" id="A0A235BYU2"/>